<dbReference type="InterPro" id="IPR019239">
    <property type="entry name" value="VapB_antitoxin"/>
</dbReference>
<dbReference type="Pfam" id="PF09957">
    <property type="entry name" value="VapB_antitoxin"/>
    <property type="match status" value="1"/>
</dbReference>
<gene>
    <name evidence="1" type="ORF">EPICR_180007</name>
</gene>
<organism evidence="1">
    <name type="scientific">uncultured Desulfobacteraceae bacterium</name>
    <dbReference type="NCBI Taxonomy" id="218296"/>
    <lineage>
        <taxon>Bacteria</taxon>
        <taxon>Pseudomonadati</taxon>
        <taxon>Thermodesulfobacteriota</taxon>
        <taxon>Desulfobacteria</taxon>
        <taxon>Desulfobacterales</taxon>
        <taxon>Desulfobacteraceae</taxon>
        <taxon>environmental samples</taxon>
    </lineage>
</organism>
<name>A0A484HFI9_9BACT</name>
<accession>A0A484HFI9</accession>
<proteinExistence type="predicted"/>
<sequence>MATNLGLDDSLILEAVRIGNHKTRKDAVTTALKEYIAQRRQMEIVDLFGKIDMDPNYDYKKGRDRHIQINLYRPA</sequence>
<dbReference type="AlphaFoldDB" id="A0A484HFI9"/>
<evidence type="ECO:0000313" key="1">
    <source>
        <dbReference type="EMBL" id="VEN73453.1"/>
    </source>
</evidence>
<dbReference type="EMBL" id="CAACVI010000010">
    <property type="protein sequence ID" value="VEN73453.1"/>
    <property type="molecule type" value="Genomic_DNA"/>
</dbReference>
<reference evidence="1" key="1">
    <citation type="submission" date="2019-01" db="EMBL/GenBank/DDBJ databases">
        <authorList>
            <consortium name="Genoscope - CEA"/>
            <person name="William W."/>
        </authorList>
    </citation>
    <scope>NUCLEOTIDE SEQUENCE</scope>
    <source>
        <strain evidence="1">CR-1</strain>
    </source>
</reference>
<protein>
    <submittedName>
        <fullName evidence="1">Uncharacterized protein</fullName>
    </submittedName>
</protein>